<dbReference type="AlphaFoldDB" id="A0A9Q0QTJ7"/>
<protein>
    <recommendedName>
        <fullName evidence="2">DUF4283 domain-containing protein</fullName>
    </recommendedName>
</protein>
<dbReference type="InterPro" id="IPR040256">
    <property type="entry name" value="At4g02000-like"/>
</dbReference>
<keyword evidence="4" id="KW-1185">Reference proteome</keyword>
<feature type="domain" description="DUF4283" evidence="2">
    <location>
        <begin position="52"/>
        <end position="131"/>
    </location>
</feature>
<gene>
    <name evidence="3" type="ORF">NE237_004467</name>
</gene>
<dbReference type="Proteomes" id="UP001141806">
    <property type="component" value="Unassembled WGS sequence"/>
</dbReference>
<dbReference type="OrthoDB" id="1938170at2759"/>
<feature type="region of interest" description="Disordered" evidence="1">
    <location>
        <begin position="1"/>
        <end position="24"/>
    </location>
</feature>
<organism evidence="3 4">
    <name type="scientific">Protea cynaroides</name>
    <dbReference type="NCBI Taxonomy" id="273540"/>
    <lineage>
        <taxon>Eukaryota</taxon>
        <taxon>Viridiplantae</taxon>
        <taxon>Streptophyta</taxon>
        <taxon>Embryophyta</taxon>
        <taxon>Tracheophyta</taxon>
        <taxon>Spermatophyta</taxon>
        <taxon>Magnoliopsida</taxon>
        <taxon>Proteales</taxon>
        <taxon>Proteaceae</taxon>
        <taxon>Protea</taxon>
    </lineage>
</organism>
<proteinExistence type="predicted"/>
<evidence type="ECO:0000259" key="2">
    <source>
        <dbReference type="Pfam" id="PF14111"/>
    </source>
</evidence>
<name>A0A9Q0QTJ7_9MAGN</name>
<dbReference type="PANTHER" id="PTHR31286:SF167">
    <property type="entry name" value="OS09G0268800 PROTEIN"/>
    <property type="match status" value="1"/>
</dbReference>
<evidence type="ECO:0000313" key="4">
    <source>
        <dbReference type="Proteomes" id="UP001141806"/>
    </source>
</evidence>
<sequence length="209" mass="23446">MGQKQDLSALTDPPPLTSISGPTSSVTVHSSSSVSDDHIFLLDGDFGDFAEENPSLTLIGKVLGSRPYRHQAVFEALPAAWNFSYGGEIVPFDKDLFLFRFLHALDLFNVLKDFPWTVARNLLSLDHWSPNQDWSFSSFQILVQFHDLPLEALHRSVASRLVSKVGQPSQITLIEGLFQGQRIQFLRARVTLEVVVPLRSFLTIQIHSE</sequence>
<dbReference type="EMBL" id="JAMYWD010000005">
    <property type="protein sequence ID" value="KAJ4971368.1"/>
    <property type="molecule type" value="Genomic_DNA"/>
</dbReference>
<accession>A0A9Q0QTJ7</accession>
<dbReference type="PANTHER" id="PTHR31286">
    <property type="entry name" value="GLYCINE-RICH CELL WALL STRUCTURAL PROTEIN 1.8-LIKE"/>
    <property type="match status" value="1"/>
</dbReference>
<comment type="caution">
    <text evidence="3">The sequence shown here is derived from an EMBL/GenBank/DDBJ whole genome shotgun (WGS) entry which is preliminary data.</text>
</comment>
<dbReference type="InterPro" id="IPR025558">
    <property type="entry name" value="DUF4283"/>
</dbReference>
<evidence type="ECO:0000256" key="1">
    <source>
        <dbReference type="SAM" id="MobiDB-lite"/>
    </source>
</evidence>
<reference evidence="3" key="1">
    <citation type="journal article" date="2023" name="Plant J.">
        <title>The genome of the king protea, Protea cynaroides.</title>
        <authorList>
            <person name="Chang J."/>
            <person name="Duong T.A."/>
            <person name="Schoeman C."/>
            <person name="Ma X."/>
            <person name="Roodt D."/>
            <person name="Barker N."/>
            <person name="Li Z."/>
            <person name="Van de Peer Y."/>
            <person name="Mizrachi E."/>
        </authorList>
    </citation>
    <scope>NUCLEOTIDE SEQUENCE</scope>
    <source>
        <tissue evidence="3">Young leaves</tissue>
    </source>
</reference>
<evidence type="ECO:0000313" key="3">
    <source>
        <dbReference type="EMBL" id="KAJ4971368.1"/>
    </source>
</evidence>
<dbReference type="Pfam" id="PF14111">
    <property type="entry name" value="DUF4283"/>
    <property type="match status" value="1"/>
</dbReference>